<gene>
    <name evidence="6" type="ORF">G8770_18745</name>
</gene>
<dbReference type="CDD" id="cd00090">
    <property type="entry name" value="HTH_ARSR"/>
    <property type="match status" value="1"/>
</dbReference>
<dbReference type="EMBL" id="JAAONZ010000018">
    <property type="protein sequence ID" value="NHO67589.1"/>
    <property type="molecule type" value="Genomic_DNA"/>
</dbReference>
<dbReference type="SUPFAM" id="SSF46785">
    <property type="entry name" value="Winged helix' DNA-binding domain"/>
    <property type="match status" value="1"/>
</dbReference>
<evidence type="ECO:0000259" key="4">
    <source>
        <dbReference type="PROSITE" id="PS50943"/>
    </source>
</evidence>
<evidence type="ECO:0000313" key="6">
    <source>
        <dbReference type="EMBL" id="NHO67589.1"/>
    </source>
</evidence>
<keyword evidence="3" id="KW-0804">Transcription</keyword>
<dbReference type="GO" id="GO:0005829">
    <property type="term" value="C:cytosol"/>
    <property type="evidence" value="ECO:0007669"/>
    <property type="project" value="TreeGrafter"/>
</dbReference>
<dbReference type="PROSITE" id="PS50943">
    <property type="entry name" value="HTH_CROC1"/>
    <property type="match status" value="1"/>
</dbReference>
<dbReference type="InterPro" id="IPR011991">
    <property type="entry name" value="ArsR-like_HTH"/>
</dbReference>
<evidence type="ECO:0000259" key="5">
    <source>
        <dbReference type="PROSITE" id="PS50956"/>
    </source>
</evidence>
<dbReference type="InterPro" id="IPR036388">
    <property type="entry name" value="WH-like_DNA-bd_sf"/>
</dbReference>
<dbReference type="GO" id="GO:0043200">
    <property type="term" value="P:response to amino acid"/>
    <property type="evidence" value="ECO:0007669"/>
    <property type="project" value="TreeGrafter"/>
</dbReference>
<dbReference type="Pfam" id="PF01037">
    <property type="entry name" value="AsnC_trans_reg"/>
    <property type="match status" value="1"/>
</dbReference>
<reference evidence="6" key="1">
    <citation type="submission" date="2020-03" db="EMBL/GenBank/DDBJ databases">
        <authorList>
            <person name="Guo F."/>
        </authorList>
    </citation>
    <scope>NUCLEOTIDE SEQUENCE</scope>
    <source>
        <strain evidence="6">JCM 30134</strain>
    </source>
</reference>
<organism evidence="6 7">
    <name type="scientific">Pseudomaricurvus hydrocarbonicus</name>
    <dbReference type="NCBI Taxonomy" id="1470433"/>
    <lineage>
        <taxon>Bacteria</taxon>
        <taxon>Pseudomonadati</taxon>
        <taxon>Pseudomonadota</taxon>
        <taxon>Gammaproteobacteria</taxon>
        <taxon>Cellvibrionales</taxon>
        <taxon>Cellvibrionaceae</taxon>
        <taxon>Pseudomaricurvus</taxon>
    </lineage>
</organism>
<dbReference type="GO" id="GO:0006355">
    <property type="term" value="P:regulation of DNA-templated transcription"/>
    <property type="evidence" value="ECO:0007669"/>
    <property type="project" value="UniProtKB-ARBA"/>
</dbReference>
<dbReference type="Gene3D" id="3.30.70.920">
    <property type="match status" value="1"/>
</dbReference>
<evidence type="ECO:0000313" key="7">
    <source>
        <dbReference type="Proteomes" id="UP000787472"/>
    </source>
</evidence>
<keyword evidence="1" id="KW-0805">Transcription regulation</keyword>
<dbReference type="InterPro" id="IPR001387">
    <property type="entry name" value="Cro/C1-type_HTH"/>
</dbReference>
<feature type="domain" description="HTH cro/C1-type" evidence="4">
    <location>
        <begin position="13"/>
        <end position="70"/>
    </location>
</feature>
<dbReference type="PANTHER" id="PTHR30154">
    <property type="entry name" value="LEUCINE-RESPONSIVE REGULATORY PROTEIN"/>
    <property type="match status" value="1"/>
</dbReference>
<dbReference type="Gene3D" id="1.10.10.10">
    <property type="entry name" value="Winged helix-like DNA-binding domain superfamily/Winged helix DNA-binding domain"/>
    <property type="match status" value="1"/>
</dbReference>
<dbReference type="SMART" id="SM00344">
    <property type="entry name" value="HTH_ASNC"/>
    <property type="match status" value="1"/>
</dbReference>
<sequence length="158" mass="17841">MQNTITGPDLKILKLLQENASLTAAELADRIGLSQSPCWRRVNRLETEGYIHKRVALLNAEKLGMDVVVFCSVNLSVHGRQSLEEFEHAVALLPEVMECYTMTGTMDYMLKIVTKDIRHYEQFVRTFLSQMPGIQEIHSHVAVTAIKNTTALPLDTQL</sequence>
<dbReference type="InterPro" id="IPR019888">
    <property type="entry name" value="Tscrpt_reg_AsnC-like"/>
</dbReference>
<evidence type="ECO:0000256" key="2">
    <source>
        <dbReference type="ARBA" id="ARBA00023125"/>
    </source>
</evidence>
<dbReference type="Proteomes" id="UP000787472">
    <property type="component" value="Unassembled WGS sequence"/>
</dbReference>
<dbReference type="SUPFAM" id="SSF54909">
    <property type="entry name" value="Dimeric alpha+beta barrel"/>
    <property type="match status" value="1"/>
</dbReference>
<dbReference type="InterPro" id="IPR036390">
    <property type="entry name" value="WH_DNA-bd_sf"/>
</dbReference>
<dbReference type="InterPro" id="IPR019885">
    <property type="entry name" value="Tscrpt_reg_HTH_AsnC-type_CS"/>
</dbReference>
<feature type="domain" description="HTH asnC-type" evidence="5">
    <location>
        <begin position="9"/>
        <end position="66"/>
    </location>
</feature>
<dbReference type="PANTHER" id="PTHR30154:SF17">
    <property type="entry name" value="DNA-BINDING TRANSCRIPTIONAL ACTIVATOR DECR"/>
    <property type="match status" value="1"/>
</dbReference>
<dbReference type="GO" id="GO:0043565">
    <property type="term" value="F:sequence-specific DNA binding"/>
    <property type="evidence" value="ECO:0007669"/>
    <property type="project" value="InterPro"/>
</dbReference>
<dbReference type="PROSITE" id="PS50956">
    <property type="entry name" value="HTH_ASNC_2"/>
    <property type="match status" value="1"/>
</dbReference>
<name>A0A9E5MNS5_9GAMM</name>
<accession>A0A9E5MNS5</accession>
<dbReference type="PROSITE" id="PS00519">
    <property type="entry name" value="HTH_ASNC_1"/>
    <property type="match status" value="1"/>
</dbReference>
<keyword evidence="2" id="KW-0238">DNA-binding</keyword>
<dbReference type="InterPro" id="IPR011008">
    <property type="entry name" value="Dimeric_a/b-barrel"/>
</dbReference>
<dbReference type="InterPro" id="IPR019887">
    <property type="entry name" value="Tscrpt_reg_AsnC/Lrp_C"/>
</dbReference>
<evidence type="ECO:0000256" key="1">
    <source>
        <dbReference type="ARBA" id="ARBA00023015"/>
    </source>
</evidence>
<dbReference type="PRINTS" id="PR00033">
    <property type="entry name" value="HTHASNC"/>
</dbReference>
<dbReference type="RefSeq" id="WP_167190559.1">
    <property type="nucleotide sequence ID" value="NZ_JAAONZ010000018.1"/>
</dbReference>
<proteinExistence type="predicted"/>
<comment type="caution">
    <text evidence="6">The sequence shown here is derived from an EMBL/GenBank/DDBJ whole genome shotgun (WGS) entry which is preliminary data.</text>
</comment>
<protein>
    <submittedName>
        <fullName evidence="6">Lrp/AsnC family transcriptional regulator</fullName>
    </submittedName>
</protein>
<evidence type="ECO:0000256" key="3">
    <source>
        <dbReference type="ARBA" id="ARBA00023163"/>
    </source>
</evidence>
<dbReference type="InterPro" id="IPR000485">
    <property type="entry name" value="AsnC-type_HTH_dom"/>
</dbReference>
<dbReference type="Pfam" id="PF13412">
    <property type="entry name" value="HTH_24"/>
    <property type="match status" value="1"/>
</dbReference>
<keyword evidence="7" id="KW-1185">Reference proteome</keyword>
<dbReference type="AlphaFoldDB" id="A0A9E5MNS5"/>